<accession>A0A814LER5</accession>
<dbReference type="Proteomes" id="UP000663828">
    <property type="component" value="Unassembled WGS sequence"/>
</dbReference>
<dbReference type="EMBL" id="CAJNOR010001046">
    <property type="protein sequence ID" value="CAF1063742.1"/>
    <property type="molecule type" value="Genomic_DNA"/>
</dbReference>
<feature type="compositionally biased region" description="Polar residues" evidence="1">
    <location>
        <begin position="1"/>
        <end position="10"/>
    </location>
</feature>
<reference evidence="2" key="1">
    <citation type="submission" date="2021-02" db="EMBL/GenBank/DDBJ databases">
        <authorList>
            <person name="Nowell W R."/>
        </authorList>
    </citation>
    <scope>NUCLEOTIDE SEQUENCE</scope>
</reference>
<dbReference type="AlphaFoldDB" id="A0A814LER5"/>
<feature type="region of interest" description="Disordered" evidence="1">
    <location>
        <begin position="1"/>
        <end position="66"/>
    </location>
</feature>
<evidence type="ECO:0000256" key="1">
    <source>
        <dbReference type="SAM" id="MobiDB-lite"/>
    </source>
</evidence>
<dbReference type="EMBL" id="CAJNOJ010000304">
    <property type="protein sequence ID" value="CAF1385061.1"/>
    <property type="molecule type" value="Genomic_DNA"/>
</dbReference>
<feature type="compositionally biased region" description="Low complexity" evidence="1">
    <location>
        <begin position="11"/>
        <end position="65"/>
    </location>
</feature>
<protein>
    <submittedName>
        <fullName evidence="2">Uncharacterized protein</fullName>
    </submittedName>
</protein>
<keyword evidence="4" id="KW-1185">Reference proteome</keyword>
<evidence type="ECO:0000313" key="3">
    <source>
        <dbReference type="EMBL" id="CAF1385061.1"/>
    </source>
</evidence>
<dbReference type="Proteomes" id="UP000663852">
    <property type="component" value="Unassembled WGS sequence"/>
</dbReference>
<organism evidence="2 4">
    <name type="scientific">Adineta ricciae</name>
    <name type="common">Rotifer</name>
    <dbReference type="NCBI Taxonomy" id="249248"/>
    <lineage>
        <taxon>Eukaryota</taxon>
        <taxon>Metazoa</taxon>
        <taxon>Spiralia</taxon>
        <taxon>Gnathifera</taxon>
        <taxon>Rotifera</taxon>
        <taxon>Eurotatoria</taxon>
        <taxon>Bdelloidea</taxon>
        <taxon>Adinetida</taxon>
        <taxon>Adinetidae</taxon>
        <taxon>Adineta</taxon>
    </lineage>
</organism>
<dbReference type="OrthoDB" id="10551185at2759"/>
<proteinExistence type="predicted"/>
<gene>
    <name evidence="3" type="ORF">EDS130_LOCUS35152</name>
    <name evidence="2" type="ORF">XAT740_LOCUS16430</name>
</gene>
<sequence length="123" mass="13797">MATAPTLQQFPNYSYDNPPSYYSNQPSNYNNNPPNYYPNQPSNYNNNPPNYYPNQPNYYGNQPNQAYGAPWTTGTPVRPVNYGQQTAGNQRSCCQEIMLCLGACACLTCLCESGCYLCEMLSN</sequence>
<evidence type="ECO:0000313" key="4">
    <source>
        <dbReference type="Proteomes" id="UP000663828"/>
    </source>
</evidence>
<comment type="caution">
    <text evidence="2">The sequence shown here is derived from an EMBL/GenBank/DDBJ whole genome shotgun (WGS) entry which is preliminary data.</text>
</comment>
<name>A0A814LER5_ADIRI</name>
<evidence type="ECO:0000313" key="2">
    <source>
        <dbReference type="EMBL" id="CAF1063742.1"/>
    </source>
</evidence>